<reference evidence="1 2" key="1">
    <citation type="journal article" date="2016" name="Mol. Biol. Evol.">
        <title>Comparative Genomics of Early-Diverging Mushroom-Forming Fungi Provides Insights into the Origins of Lignocellulose Decay Capabilities.</title>
        <authorList>
            <person name="Nagy L.G."/>
            <person name="Riley R."/>
            <person name="Tritt A."/>
            <person name="Adam C."/>
            <person name="Daum C."/>
            <person name="Floudas D."/>
            <person name="Sun H."/>
            <person name="Yadav J.S."/>
            <person name="Pangilinan J."/>
            <person name="Larsson K.H."/>
            <person name="Matsuura K."/>
            <person name="Barry K."/>
            <person name="Labutti K."/>
            <person name="Kuo R."/>
            <person name="Ohm R.A."/>
            <person name="Bhattacharya S.S."/>
            <person name="Shirouzu T."/>
            <person name="Yoshinaga Y."/>
            <person name="Martin F.M."/>
            <person name="Grigoriev I.V."/>
            <person name="Hibbett D.S."/>
        </authorList>
    </citation>
    <scope>NUCLEOTIDE SEQUENCE [LARGE SCALE GENOMIC DNA]</scope>
    <source>
        <strain evidence="1 2">HHB9708</strain>
    </source>
</reference>
<evidence type="ECO:0000313" key="2">
    <source>
        <dbReference type="Proteomes" id="UP000076722"/>
    </source>
</evidence>
<protein>
    <submittedName>
        <fullName evidence="1">Uncharacterized protein</fullName>
    </submittedName>
</protein>
<gene>
    <name evidence="1" type="ORF">SISNIDRAFT_488287</name>
</gene>
<sequence length="160" mass="17824">MFDLNIATSNRFAVERSKGADGLVMPNTETPASPLAVLPPITLLTGDNDRKGRKRLVHRSSLFWNQRAFISLLPSFFGLQELLPAEHIRSRRRVDTLRNEFRLSITGEAFSYRLSTFSGLRTFISLNGCIPSSRYSPDVSEIREAADIMTIYSTGAAVAT</sequence>
<dbReference type="AlphaFoldDB" id="A0A164RAU8"/>
<proteinExistence type="predicted"/>
<evidence type="ECO:0000313" key="1">
    <source>
        <dbReference type="EMBL" id="KZS90401.1"/>
    </source>
</evidence>
<name>A0A164RAU8_9AGAM</name>
<dbReference type="Proteomes" id="UP000076722">
    <property type="component" value="Unassembled WGS sequence"/>
</dbReference>
<organism evidence="1 2">
    <name type="scientific">Sistotremastrum niveocremeum HHB9708</name>
    <dbReference type="NCBI Taxonomy" id="1314777"/>
    <lineage>
        <taxon>Eukaryota</taxon>
        <taxon>Fungi</taxon>
        <taxon>Dikarya</taxon>
        <taxon>Basidiomycota</taxon>
        <taxon>Agaricomycotina</taxon>
        <taxon>Agaricomycetes</taxon>
        <taxon>Sistotremastrales</taxon>
        <taxon>Sistotremastraceae</taxon>
        <taxon>Sertulicium</taxon>
        <taxon>Sertulicium niveocremeum</taxon>
    </lineage>
</organism>
<dbReference type="EMBL" id="KV419421">
    <property type="protein sequence ID" value="KZS90401.1"/>
    <property type="molecule type" value="Genomic_DNA"/>
</dbReference>
<keyword evidence="2" id="KW-1185">Reference proteome</keyword>
<accession>A0A164RAU8</accession>